<feature type="transmembrane region" description="Helical" evidence="1">
    <location>
        <begin position="12"/>
        <end position="33"/>
    </location>
</feature>
<evidence type="ECO:0000259" key="2">
    <source>
        <dbReference type="Pfam" id="PF04235"/>
    </source>
</evidence>
<dbReference type="InterPro" id="IPR052529">
    <property type="entry name" value="Bact_Transport_Assoc"/>
</dbReference>
<gene>
    <name evidence="3" type="ORF">HNP52_003913</name>
</gene>
<evidence type="ECO:0000256" key="1">
    <source>
        <dbReference type="SAM" id="Phobius"/>
    </source>
</evidence>
<feature type="transmembrane region" description="Helical" evidence="1">
    <location>
        <begin position="48"/>
        <end position="75"/>
    </location>
</feature>
<feature type="transmembrane region" description="Helical" evidence="1">
    <location>
        <begin position="339"/>
        <end position="358"/>
    </location>
</feature>
<dbReference type="AlphaFoldDB" id="A0A7W7K590"/>
<dbReference type="RefSeq" id="WP_184169477.1">
    <property type="nucleotide sequence ID" value="NZ_JACHLN010000004.1"/>
</dbReference>
<keyword evidence="4" id="KW-1185">Reference proteome</keyword>
<feature type="domain" description="DUF418" evidence="2">
    <location>
        <begin position="222"/>
        <end position="381"/>
    </location>
</feature>
<feature type="transmembrane region" description="Helical" evidence="1">
    <location>
        <begin position="243"/>
        <end position="263"/>
    </location>
</feature>
<evidence type="ECO:0000313" key="3">
    <source>
        <dbReference type="EMBL" id="MBB4840816.1"/>
    </source>
</evidence>
<organism evidence="3 4">
    <name type="scientific">Sphingomonas kyeonggiensis</name>
    <dbReference type="NCBI Taxonomy" id="1268553"/>
    <lineage>
        <taxon>Bacteria</taxon>
        <taxon>Pseudomonadati</taxon>
        <taxon>Pseudomonadota</taxon>
        <taxon>Alphaproteobacteria</taxon>
        <taxon>Sphingomonadales</taxon>
        <taxon>Sphingomonadaceae</taxon>
        <taxon>Sphingomonas</taxon>
    </lineage>
</organism>
<dbReference type="Proteomes" id="UP000575241">
    <property type="component" value="Unassembled WGS sequence"/>
</dbReference>
<keyword evidence="1" id="KW-1133">Transmembrane helix</keyword>
<accession>A0A7W7K590</accession>
<feature type="transmembrane region" description="Helical" evidence="1">
    <location>
        <begin position="314"/>
        <end position="333"/>
    </location>
</feature>
<keyword evidence="1" id="KW-0472">Membrane</keyword>
<evidence type="ECO:0000313" key="4">
    <source>
        <dbReference type="Proteomes" id="UP000575241"/>
    </source>
</evidence>
<feature type="transmembrane region" description="Helical" evidence="1">
    <location>
        <begin position="199"/>
        <end position="222"/>
    </location>
</feature>
<reference evidence="3 4" key="1">
    <citation type="submission" date="2020-08" db="EMBL/GenBank/DDBJ databases">
        <title>Functional genomics of gut bacteria from endangered species of beetles.</title>
        <authorList>
            <person name="Carlos-Shanley C."/>
        </authorList>
    </citation>
    <scope>NUCLEOTIDE SEQUENCE [LARGE SCALE GENOMIC DNA]</scope>
    <source>
        <strain evidence="3 4">S00224</strain>
    </source>
</reference>
<sequence length="394" mass="43100">MHDRITNIDAVRGSALFGILVVNAMVFSSPWYGTGLMPPGGRGPLDDALAFVISTVFELKFYLLFSFLFGYSVTLQMQSAERAEAAFLPRMLRRQAGLFLIGACHAVLLFHGDILATYAVLGLLLLMTRRWSDATRLWLAAAIILATAAFWLLLALLQASEPMRQDSVALQQHAEAVAAAFRGLMPSIVGQRLEELQSFLPMLLLLQAPCALAMFLLGFVAGHRRFFEARETYGAYLGRASRWGLLVGLPGGLAYTAAAQLAPGSPLETAALALSIVTSPFLTMALMAAMLTIFDSGRTGPWREYLASAGRMALSNYLLQSLACAFIFYGYGLGLIGRLSIAQTLGTAILIFGAQLLASHWWLRRFRYGPAEWLLRAMTIGQWPQWRADRHAGG</sequence>
<dbReference type="PANTHER" id="PTHR30590">
    <property type="entry name" value="INNER MEMBRANE PROTEIN"/>
    <property type="match status" value="1"/>
</dbReference>
<name>A0A7W7K590_9SPHN</name>
<feature type="transmembrane region" description="Helical" evidence="1">
    <location>
        <begin position="137"/>
        <end position="156"/>
    </location>
</feature>
<dbReference type="InterPro" id="IPR007349">
    <property type="entry name" value="DUF418"/>
</dbReference>
<comment type="caution">
    <text evidence="3">The sequence shown here is derived from an EMBL/GenBank/DDBJ whole genome shotgun (WGS) entry which is preliminary data.</text>
</comment>
<proteinExistence type="predicted"/>
<keyword evidence="1" id="KW-0812">Transmembrane</keyword>
<dbReference type="EMBL" id="JACHLN010000004">
    <property type="protein sequence ID" value="MBB4840816.1"/>
    <property type="molecule type" value="Genomic_DNA"/>
</dbReference>
<dbReference type="Pfam" id="PF04235">
    <property type="entry name" value="DUF418"/>
    <property type="match status" value="1"/>
</dbReference>
<dbReference type="PANTHER" id="PTHR30590:SF2">
    <property type="entry name" value="INNER MEMBRANE PROTEIN"/>
    <property type="match status" value="1"/>
</dbReference>
<protein>
    <recommendedName>
        <fullName evidence="2">DUF418 domain-containing protein</fullName>
    </recommendedName>
</protein>
<feature type="transmembrane region" description="Helical" evidence="1">
    <location>
        <begin position="269"/>
        <end position="294"/>
    </location>
</feature>